<dbReference type="GO" id="GO:0015628">
    <property type="term" value="P:protein secretion by the type II secretion system"/>
    <property type="evidence" value="ECO:0007669"/>
    <property type="project" value="InterPro"/>
</dbReference>
<dbReference type="Gene3D" id="3.30.700.10">
    <property type="entry name" value="Glycoprotein, Type 4 Pilin"/>
    <property type="match status" value="1"/>
</dbReference>
<dbReference type="InterPro" id="IPR012902">
    <property type="entry name" value="N_methyl_site"/>
</dbReference>
<reference evidence="3 4" key="1">
    <citation type="submission" date="2012-04" db="EMBL/GenBank/DDBJ databases">
        <title>Complete genome of Rhodanobacter sp. 2APBS1.</title>
        <authorList>
            <consortium name="US DOE Joint Genome Institute"/>
            <person name="Huntemann M."/>
            <person name="Wei C.-L."/>
            <person name="Han J."/>
            <person name="Detter J.C."/>
            <person name="Han C."/>
            <person name="Tapia R."/>
            <person name="Munk A.C.C."/>
            <person name="Chen A."/>
            <person name="Krypides N."/>
            <person name="Mavromatis K."/>
            <person name="Markowitz V."/>
            <person name="Szeto E."/>
            <person name="Ivanova N."/>
            <person name="Mikhailova N."/>
            <person name="Ovchinnikova G."/>
            <person name="Pagani I."/>
            <person name="Pati A."/>
            <person name="Goodwin L."/>
            <person name="Peters L."/>
            <person name="Pitluck S."/>
            <person name="Woyke T."/>
            <person name="Prakash O."/>
            <person name="Elkins J."/>
            <person name="Brown S."/>
            <person name="Palumbo A."/>
            <person name="Hemme C."/>
            <person name="Zhou J."/>
            <person name="Watson D."/>
            <person name="Jardine P."/>
            <person name="Kostka J."/>
            <person name="Green S."/>
        </authorList>
    </citation>
    <scope>NUCLEOTIDE SEQUENCE [LARGE SCALE GENOMIC DNA]</scope>
    <source>
        <strain evidence="3 4">2APBS1</strain>
    </source>
</reference>
<proteinExistence type="predicted"/>
<evidence type="ECO:0000313" key="4">
    <source>
        <dbReference type="Proteomes" id="UP000011859"/>
    </source>
</evidence>
<dbReference type="EMBL" id="CP003470">
    <property type="protein sequence ID" value="AGG87898.1"/>
    <property type="molecule type" value="Genomic_DNA"/>
</dbReference>
<keyword evidence="2" id="KW-0472">Membrane</keyword>
<dbReference type="Pfam" id="PF16732">
    <property type="entry name" value="ComP_DUS"/>
    <property type="match status" value="1"/>
</dbReference>
<dbReference type="AlphaFoldDB" id="M4NEF5"/>
<keyword evidence="4" id="KW-1185">Reference proteome</keyword>
<dbReference type="InterPro" id="IPR031982">
    <property type="entry name" value="PilE-like"/>
</dbReference>
<accession>M4NEF5</accession>
<dbReference type="eggNOG" id="COG4968">
    <property type="taxonomic scope" value="Bacteria"/>
</dbReference>
<dbReference type="PRINTS" id="PR00813">
    <property type="entry name" value="BCTERIALGSPG"/>
</dbReference>
<evidence type="ECO:0000313" key="3">
    <source>
        <dbReference type="EMBL" id="AGG87898.1"/>
    </source>
</evidence>
<dbReference type="RefSeq" id="WP_015446911.1">
    <property type="nucleotide sequence ID" value="NC_020541.1"/>
</dbReference>
<dbReference type="SUPFAM" id="SSF54523">
    <property type="entry name" value="Pili subunits"/>
    <property type="match status" value="1"/>
</dbReference>
<feature type="transmembrane region" description="Helical" evidence="2">
    <location>
        <begin position="36"/>
        <end position="55"/>
    </location>
</feature>
<dbReference type="Pfam" id="PF07963">
    <property type="entry name" value="N_methyl"/>
    <property type="match status" value="1"/>
</dbReference>
<dbReference type="OrthoDB" id="5296638at2"/>
<dbReference type="PROSITE" id="PS00409">
    <property type="entry name" value="PROKAR_NTER_METHYL"/>
    <property type="match status" value="1"/>
</dbReference>
<gene>
    <name evidence="3" type="ORF">R2APBS1_0731</name>
</gene>
<dbReference type="HOGENOM" id="CLU_091705_6_0_6"/>
<dbReference type="GO" id="GO:0043683">
    <property type="term" value="P:type IV pilus assembly"/>
    <property type="evidence" value="ECO:0007669"/>
    <property type="project" value="InterPro"/>
</dbReference>
<dbReference type="PANTHER" id="PTHR30093">
    <property type="entry name" value="GENERAL SECRETION PATHWAY PROTEIN G"/>
    <property type="match status" value="1"/>
</dbReference>
<keyword evidence="1" id="KW-0488">Methylation</keyword>
<dbReference type="STRING" id="666685.R2APBS1_0731"/>
<dbReference type="InterPro" id="IPR045584">
    <property type="entry name" value="Pilin-like"/>
</dbReference>
<dbReference type="Proteomes" id="UP000011859">
    <property type="component" value="Chromosome"/>
</dbReference>
<keyword evidence="2" id="KW-0812">Transmembrane</keyword>
<dbReference type="InterPro" id="IPR000983">
    <property type="entry name" value="Bac_GSPG_pilin"/>
</dbReference>
<organism evidence="3 4">
    <name type="scientific">Rhodanobacter denitrificans</name>
    <dbReference type="NCBI Taxonomy" id="666685"/>
    <lineage>
        <taxon>Bacteria</taxon>
        <taxon>Pseudomonadati</taxon>
        <taxon>Pseudomonadota</taxon>
        <taxon>Gammaproteobacteria</taxon>
        <taxon>Lysobacterales</taxon>
        <taxon>Rhodanobacteraceae</taxon>
        <taxon>Rhodanobacter</taxon>
    </lineage>
</organism>
<dbReference type="NCBIfam" id="TIGR02532">
    <property type="entry name" value="IV_pilin_GFxxxE"/>
    <property type="match status" value="1"/>
</dbReference>
<keyword evidence="2" id="KW-1133">Transmembrane helix</keyword>
<evidence type="ECO:0000256" key="2">
    <source>
        <dbReference type="SAM" id="Phobius"/>
    </source>
</evidence>
<evidence type="ECO:0000256" key="1">
    <source>
        <dbReference type="ARBA" id="ARBA00022481"/>
    </source>
</evidence>
<dbReference type="GO" id="GO:0015627">
    <property type="term" value="C:type II protein secretion system complex"/>
    <property type="evidence" value="ECO:0007669"/>
    <property type="project" value="InterPro"/>
</dbReference>
<dbReference type="KEGG" id="rhd:R2APBS1_0731"/>
<name>M4NEF5_9GAMM</name>
<protein>
    <submittedName>
        <fullName evidence="3">Prepilin-type N-terminal cleavage/methylation domain-containing protein</fullName>
    </submittedName>
</protein>
<dbReference type="PANTHER" id="PTHR30093:SF47">
    <property type="entry name" value="TYPE IV PILUS NON-CORE MINOR PILIN PILE"/>
    <property type="match status" value="1"/>
</dbReference>
<sequence>MPVAIHTGRRFASLPRSYPRQAQGVPHLRGFTLIELMITVAVIAILAAIAVPSYFQYTLRSNRSAAESVMQEIASAQERYMVDARQFAGSLTTLGYSVPNTVDPNYKIDIVASAASASGGTGPDYTITATPKNSQVRDTGCATLTLKGDGSKLASTGATNCWK</sequence>